<dbReference type="AlphaFoldDB" id="A0A4C1STM2"/>
<gene>
    <name evidence="2" type="ORF">EVAR_76746_1</name>
</gene>
<sequence>MDNLFAPMRARCYDRLSVCPALRLGRIIYYRRMTPLNSERGVLRLLLNFFFCKSMYLSKSKNNTFKFIMTEMTFNYPLPLPPAPPTPPPFPGASPHRPTTPTPRPRQRSFKLTRLRPARRRRPSQDNFTRGVRQTKRLLNCRSALE</sequence>
<feature type="compositionally biased region" description="Basic residues" evidence="1">
    <location>
        <begin position="105"/>
        <end position="122"/>
    </location>
</feature>
<proteinExistence type="predicted"/>
<comment type="caution">
    <text evidence="2">The sequence shown here is derived from an EMBL/GenBank/DDBJ whole genome shotgun (WGS) entry which is preliminary data.</text>
</comment>
<protein>
    <submittedName>
        <fullName evidence="2">Uncharacterized protein</fullName>
    </submittedName>
</protein>
<accession>A0A4C1STM2</accession>
<feature type="region of interest" description="Disordered" evidence="1">
    <location>
        <begin position="79"/>
        <end position="146"/>
    </location>
</feature>
<dbReference type="Proteomes" id="UP000299102">
    <property type="component" value="Unassembled WGS sequence"/>
</dbReference>
<name>A0A4C1STM2_EUMVA</name>
<feature type="compositionally biased region" description="Pro residues" evidence="1">
    <location>
        <begin position="79"/>
        <end position="104"/>
    </location>
</feature>
<evidence type="ECO:0000256" key="1">
    <source>
        <dbReference type="SAM" id="MobiDB-lite"/>
    </source>
</evidence>
<evidence type="ECO:0000313" key="2">
    <source>
        <dbReference type="EMBL" id="GBP05305.1"/>
    </source>
</evidence>
<organism evidence="2 3">
    <name type="scientific">Eumeta variegata</name>
    <name type="common">Bagworm moth</name>
    <name type="synonym">Eumeta japonica</name>
    <dbReference type="NCBI Taxonomy" id="151549"/>
    <lineage>
        <taxon>Eukaryota</taxon>
        <taxon>Metazoa</taxon>
        <taxon>Ecdysozoa</taxon>
        <taxon>Arthropoda</taxon>
        <taxon>Hexapoda</taxon>
        <taxon>Insecta</taxon>
        <taxon>Pterygota</taxon>
        <taxon>Neoptera</taxon>
        <taxon>Endopterygota</taxon>
        <taxon>Lepidoptera</taxon>
        <taxon>Glossata</taxon>
        <taxon>Ditrysia</taxon>
        <taxon>Tineoidea</taxon>
        <taxon>Psychidae</taxon>
        <taxon>Oiketicinae</taxon>
        <taxon>Eumeta</taxon>
    </lineage>
</organism>
<reference evidence="2 3" key="1">
    <citation type="journal article" date="2019" name="Commun. Biol.">
        <title>The bagworm genome reveals a unique fibroin gene that provides high tensile strength.</title>
        <authorList>
            <person name="Kono N."/>
            <person name="Nakamura H."/>
            <person name="Ohtoshi R."/>
            <person name="Tomita M."/>
            <person name="Numata K."/>
            <person name="Arakawa K."/>
        </authorList>
    </citation>
    <scope>NUCLEOTIDE SEQUENCE [LARGE SCALE GENOMIC DNA]</scope>
</reference>
<dbReference type="EMBL" id="BGZK01000017">
    <property type="protein sequence ID" value="GBP05305.1"/>
    <property type="molecule type" value="Genomic_DNA"/>
</dbReference>
<evidence type="ECO:0000313" key="3">
    <source>
        <dbReference type="Proteomes" id="UP000299102"/>
    </source>
</evidence>
<keyword evidence="3" id="KW-1185">Reference proteome</keyword>